<dbReference type="Pfam" id="PF13817">
    <property type="entry name" value="DDE_Tnp_IS66_C"/>
    <property type="match status" value="1"/>
</dbReference>
<feature type="domain" description="Transposase IS66 C-terminal" evidence="4">
    <location>
        <begin position="478"/>
        <end position="517"/>
    </location>
</feature>
<evidence type="ECO:0000313" key="5">
    <source>
        <dbReference type="EMBL" id="GLR69069.1"/>
    </source>
</evidence>
<organism evidence="5 6">
    <name type="scientific">Acidocella aquatica</name>
    <dbReference type="NCBI Taxonomy" id="1922313"/>
    <lineage>
        <taxon>Bacteria</taxon>
        <taxon>Pseudomonadati</taxon>
        <taxon>Pseudomonadota</taxon>
        <taxon>Alphaproteobacteria</taxon>
        <taxon>Acetobacterales</taxon>
        <taxon>Acidocellaceae</taxon>
        <taxon>Acidocella</taxon>
    </lineage>
</organism>
<dbReference type="Pfam" id="PF13005">
    <property type="entry name" value="zf-IS66"/>
    <property type="match status" value="1"/>
</dbReference>
<evidence type="ECO:0000259" key="4">
    <source>
        <dbReference type="Pfam" id="PF13817"/>
    </source>
</evidence>
<dbReference type="Pfam" id="PF03050">
    <property type="entry name" value="DDE_Tnp_IS66"/>
    <property type="match status" value="1"/>
</dbReference>
<dbReference type="InterPro" id="IPR024474">
    <property type="entry name" value="Znf_dom_IS66"/>
</dbReference>
<name>A0ABQ6A9C5_9PROT</name>
<feature type="domain" description="Transposase IS66 zinc-finger binding" evidence="2">
    <location>
        <begin position="123"/>
        <end position="167"/>
    </location>
</feature>
<feature type="domain" description="Transposase TnpC homeodomain" evidence="3">
    <location>
        <begin position="36"/>
        <end position="117"/>
    </location>
</feature>
<evidence type="ECO:0000259" key="3">
    <source>
        <dbReference type="Pfam" id="PF13007"/>
    </source>
</evidence>
<evidence type="ECO:0000313" key="6">
    <source>
        <dbReference type="Proteomes" id="UP001156641"/>
    </source>
</evidence>
<sequence length="531" mass="59653">MEIDPASLPDDLVILRETLINVTLEAAGLRAEIDKLHQIIKAFARHRYGQRSEQLNADERQLVIEDLEQTMGEGAAASDALGDILPAEPKQPNEKRTRKLRERNIGQLPDSLPRYTVTLDLEDKTCPCCRGELHRVGETKTEMLDKVPATLRVKVTLRPRYTCQACDTPPVQAPAPERPIDGGMATEALIAHVLISKFCDYLPLYRQSQMFQRQGIMIDRSTLGDWIGRACWWLRPLYDRIVSHVMTADKIFADDTGVPVLDPGRGKTKTGRFWCYAIDDRPWRGPLPPAAAYFYAVDRKGIRSAGHVEDFRGTMQVDGYAGFGQVAKERADASVKLVFCWAHARRGLFEVHKSTQSPIAAEALARIAALYAIEKDIRGRTAAQRQAERHTRSRPLVDAMHVWLQQQHNRISKSSMLAKAIRYVFNHWEGLTYFLEDGRLELDTNTVEREIRPIVLCRKNALFAGNDSGAEHWAIAATLIASAKLNDVNPEAYLTDVLERIVAGKTRSTELESLLPWNWCPSGEAKLAVAA</sequence>
<dbReference type="NCBIfam" id="NF033517">
    <property type="entry name" value="transpos_IS66"/>
    <property type="match status" value="1"/>
</dbReference>
<dbReference type="PANTHER" id="PTHR33678">
    <property type="entry name" value="BLL1576 PROTEIN"/>
    <property type="match status" value="1"/>
</dbReference>
<gene>
    <name evidence="5" type="ORF">GCM10010909_37520</name>
</gene>
<evidence type="ECO:0000259" key="2">
    <source>
        <dbReference type="Pfam" id="PF13005"/>
    </source>
</evidence>
<accession>A0ABQ6A9C5</accession>
<dbReference type="PANTHER" id="PTHR33678:SF1">
    <property type="entry name" value="BLL1576 PROTEIN"/>
    <property type="match status" value="1"/>
</dbReference>
<proteinExistence type="predicted"/>
<dbReference type="EMBL" id="BSOS01000111">
    <property type="protein sequence ID" value="GLR69069.1"/>
    <property type="molecule type" value="Genomic_DNA"/>
</dbReference>
<protein>
    <submittedName>
        <fullName evidence="5">Transposase</fullName>
    </submittedName>
</protein>
<dbReference type="InterPro" id="IPR024463">
    <property type="entry name" value="Transposase_TnpC_homeodom"/>
</dbReference>
<dbReference type="InterPro" id="IPR004291">
    <property type="entry name" value="Transposase_IS66_central"/>
</dbReference>
<evidence type="ECO:0000259" key="1">
    <source>
        <dbReference type="Pfam" id="PF03050"/>
    </source>
</evidence>
<dbReference type="InterPro" id="IPR052344">
    <property type="entry name" value="Transposase-related"/>
</dbReference>
<dbReference type="Proteomes" id="UP001156641">
    <property type="component" value="Unassembled WGS sequence"/>
</dbReference>
<keyword evidence="6" id="KW-1185">Reference proteome</keyword>
<comment type="caution">
    <text evidence="5">The sequence shown here is derived from an EMBL/GenBank/DDBJ whole genome shotgun (WGS) entry which is preliminary data.</text>
</comment>
<reference evidence="6" key="1">
    <citation type="journal article" date="2019" name="Int. J. Syst. Evol. Microbiol.">
        <title>The Global Catalogue of Microorganisms (GCM) 10K type strain sequencing project: providing services to taxonomists for standard genome sequencing and annotation.</title>
        <authorList>
            <consortium name="The Broad Institute Genomics Platform"/>
            <consortium name="The Broad Institute Genome Sequencing Center for Infectious Disease"/>
            <person name="Wu L."/>
            <person name="Ma J."/>
        </authorList>
    </citation>
    <scope>NUCLEOTIDE SEQUENCE [LARGE SCALE GENOMIC DNA]</scope>
    <source>
        <strain evidence="6">NBRC 112502</strain>
    </source>
</reference>
<dbReference type="RefSeq" id="WP_284259926.1">
    <property type="nucleotide sequence ID" value="NZ_BSOS01000111.1"/>
</dbReference>
<feature type="domain" description="Transposase IS66 central" evidence="1">
    <location>
        <begin position="182"/>
        <end position="471"/>
    </location>
</feature>
<dbReference type="InterPro" id="IPR039552">
    <property type="entry name" value="IS66_C"/>
</dbReference>
<dbReference type="Pfam" id="PF13007">
    <property type="entry name" value="LZ_Tnp_IS66"/>
    <property type="match status" value="1"/>
</dbReference>